<gene>
    <name evidence="2" type="ORF">ACFSAH_02900</name>
</gene>
<comment type="caution">
    <text evidence="2">The sequence shown here is derived from an EMBL/GenBank/DDBJ whole genome shotgun (WGS) entry which is preliminary data.</text>
</comment>
<evidence type="ECO:0000313" key="2">
    <source>
        <dbReference type="EMBL" id="MFD1628806.1"/>
    </source>
</evidence>
<feature type="signal peptide" evidence="1">
    <location>
        <begin position="1"/>
        <end position="19"/>
    </location>
</feature>
<keyword evidence="3" id="KW-1185">Reference proteome</keyword>
<evidence type="ECO:0000256" key="1">
    <source>
        <dbReference type="SAM" id="SignalP"/>
    </source>
</evidence>
<proteinExistence type="predicted"/>
<dbReference type="EMBL" id="JBHUDG010000003">
    <property type="protein sequence ID" value="MFD1628806.1"/>
    <property type="molecule type" value="Genomic_DNA"/>
</dbReference>
<sequence length="164" mass="18655">MKNVILGLLAMVCSQLLFAQDSLQQVSPLKFISSQNYQYYKNGGNADLYLIAEVNNYPSPGSVLQLAKELSLTTDQKHQVNMIHIELNRKVKEMGGFLIKEQTKLNQLFETRKIDEGSLIYYTNKIGALEGELRNAYLRAHLRTSTLLSAQQLKKYQDINNKGK</sequence>
<dbReference type="RefSeq" id="WP_379661191.1">
    <property type="nucleotide sequence ID" value="NZ_JBHUDG010000003.1"/>
</dbReference>
<feature type="chain" id="PRO_5045733088" description="DUF4142 domain-containing protein" evidence="1">
    <location>
        <begin position="20"/>
        <end position="164"/>
    </location>
</feature>
<accession>A0ABW4IB51</accession>
<evidence type="ECO:0000313" key="3">
    <source>
        <dbReference type="Proteomes" id="UP001597118"/>
    </source>
</evidence>
<keyword evidence="1" id="KW-0732">Signal</keyword>
<evidence type="ECO:0008006" key="4">
    <source>
        <dbReference type="Google" id="ProtNLM"/>
    </source>
</evidence>
<organism evidence="2 3">
    <name type="scientific">Pseudopedobacter beijingensis</name>
    <dbReference type="NCBI Taxonomy" id="1207056"/>
    <lineage>
        <taxon>Bacteria</taxon>
        <taxon>Pseudomonadati</taxon>
        <taxon>Bacteroidota</taxon>
        <taxon>Sphingobacteriia</taxon>
        <taxon>Sphingobacteriales</taxon>
        <taxon>Sphingobacteriaceae</taxon>
        <taxon>Pseudopedobacter</taxon>
    </lineage>
</organism>
<name>A0ABW4IB51_9SPHI</name>
<dbReference type="Gene3D" id="1.20.120.1490">
    <property type="match status" value="1"/>
</dbReference>
<dbReference type="Proteomes" id="UP001597118">
    <property type="component" value="Unassembled WGS sequence"/>
</dbReference>
<protein>
    <recommendedName>
        <fullName evidence="4">DUF4142 domain-containing protein</fullName>
    </recommendedName>
</protein>
<reference evidence="3" key="1">
    <citation type="journal article" date="2019" name="Int. J. Syst. Evol. Microbiol.">
        <title>The Global Catalogue of Microorganisms (GCM) 10K type strain sequencing project: providing services to taxonomists for standard genome sequencing and annotation.</title>
        <authorList>
            <consortium name="The Broad Institute Genomics Platform"/>
            <consortium name="The Broad Institute Genome Sequencing Center for Infectious Disease"/>
            <person name="Wu L."/>
            <person name="Ma J."/>
        </authorList>
    </citation>
    <scope>NUCLEOTIDE SEQUENCE [LARGE SCALE GENOMIC DNA]</scope>
    <source>
        <strain evidence="3">CCUG 53762</strain>
    </source>
</reference>